<dbReference type="PANTHER" id="PTHR37300:SF1">
    <property type="entry name" value="UPF0291 PROTEIN YNZC"/>
    <property type="match status" value="1"/>
</dbReference>
<dbReference type="Pfam" id="PF05979">
    <property type="entry name" value="DUF896"/>
    <property type="match status" value="1"/>
</dbReference>
<name>A0A926D1H1_9FIRM</name>
<organism evidence="3 4">
    <name type="scientific">Luoshenia tenuis</name>
    <dbReference type="NCBI Taxonomy" id="2763654"/>
    <lineage>
        <taxon>Bacteria</taxon>
        <taxon>Bacillati</taxon>
        <taxon>Bacillota</taxon>
        <taxon>Clostridia</taxon>
        <taxon>Christensenellales</taxon>
        <taxon>Christensenellaceae</taxon>
        <taxon>Luoshenia</taxon>
    </lineage>
</organism>
<keyword evidence="1 2" id="KW-0963">Cytoplasm</keyword>
<comment type="similarity">
    <text evidence="2">Belongs to the UPF0291 family.</text>
</comment>
<evidence type="ECO:0000256" key="1">
    <source>
        <dbReference type="ARBA" id="ARBA00022490"/>
    </source>
</evidence>
<dbReference type="Gene3D" id="1.10.287.540">
    <property type="entry name" value="Helix hairpin bin"/>
    <property type="match status" value="1"/>
</dbReference>
<dbReference type="GO" id="GO:0005737">
    <property type="term" value="C:cytoplasm"/>
    <property type="evidence" value="ECO:0007669"/>
    <property type="project" value="UniProtKB-SubCell"/>
</dbReference>
<dbReference type="PANTHER" id="PTHR37300">
    <property type="entry name" value="UPF0291 PROTEIN CBO2609/CLC_2481"/>
    <property type="match status" value="1"/>
</dbReference>
<keyword evidence="4" id="KW-1185">Reference proteome</keyword>
<dbReference type="HAMAP" id="MF_01103">
    <property type="entry name" value="UPF0291"/>
    <property type="match status" value="1"/>
</dbReference>
<gene>
    <name evidence="3" type="ORF">H8699_09355</name>
</gene>
<dbReference type="Proteomes" id="UP000654279">
    <property type="component" value="Unassembled WGS sequence"/>
</dbReference>
<proteinExistence type="inferred from homology"/>
<dbReference type="SUPFAM" id="SSF158221">
    <property type="entry name" value="YnzC-like"/>
    <property type="match status" value="1"/>
</dbReference>
<protein>
    <recommendedName>
        <fullName evidence="2">UPF0291 protein H8699_09355</fullName>
    </recommendedName>
</protein>
<evidence type="ECO:0000313" key="4">
    <source>
        <dbReference type="Proteomes" id="UP000654279"/>
    </source>
</evidence>
<accession>A0A926D1H1</accession>
<dbReference type="EMBL" id="JACRSO010000003">
    <property type="protein sequence ID" value="MBC8529632.1"/>
    <property type="molecule type" value="Genomic_DNA"/>
</dbReference>
<evidence type="ECO:0000256" key="2">
    <source>
        <dbReference type="HAMAP-Rule" id="MF_01103"/>
    </source>
</evidence>
<comment type="subcellular location">
    <subcellularLocation>
        <location evidence="2">Cytoplasm</location>
    </subcellularLocation>
</comment>
<reference evidence="3" key="1">
    <citation type="submission" date="2020-08" db="EMBL/GenBank/DDBJ databases">
        <title>Genome public.</title>
        <authorList>
            <person name="Liu C."/>
            <person name="Sun Q."/>
        </authorList>
    </citation>
    <scope>NUCLEOTIDE SEQUENCE</scope>
    <source>
        <strain evidence="3">NSJ-44</strain>
    </source>
</reference>
<dbReference type="RefSeq" id="WP_249285475.1">
    <property type="nucleotide sequence ID" value="NZ_JACRSO010000003.1"/>
</dbReference>
<comment type="caution">
    <text evidence="3">The sequence shown here is derived from an EMBL/GenBank/DDBJ whole genome shotgun (WGS) entry which is preliminary data.</text>
</comment>
<evidence type="ECO:0000313" key="3">
    <source>
        <dbReference type="EMBL" id="MBC8529632.1"/>
    </source>
</evidence>
<dbReference type="InterPro" id="IPR009242">
    <property type="entry name" value="DUF896"/>
</dbReference>
<dbReference type="AlphaFoldDB" id="A0A926D1H1"/>
<sequence>MEKINRINALAHKSRTQGLSEAEKQEQLALRAEYLQALRKNVSAMLDNVIIEEEDGTRHRPAKRKER</sequence>